<feature type="compositionally biased region" description="Polar residues" evidence="1">
    <location>
        <begin position="1089"/>
        <end position="1108"/>
    </location>
</feature>
<feature type="compositionally biased region" description="Low complexity" evidence="1">
    <location>
        <begin position="500"/>
        <end position="517"/>
    </location>
</feature>
<feature type="region of interest" description="Disordered" evidence="1">
    <location>
        <begin position="734"/>
        <end position="768"/>
    </location>
</feature>
<organism evidence="2 3">
    <name type="scientific">Penaeus vannamei</name>
    <name type="common">Whiteleg shrimp</name>
    <name type="synonym">Litopenaeus vannamei</name>
    <dbReference type="NCBI Taxonomy" id="6689"/>
    <lineage>
        <taxon>Eukaryota</taxon>
        <taxon>Metazoa</taxon>
        <taxon>Ecdysozoa</taxon>
        <taxon>Arthropoda</taxon>
        <taxon>Crustacea</taxon>
        <taxon>Multicrustacea</taxon>
        <taxon>Malacostraca</taxon>
        <taxon>Eumalacostraca</taxon>
        <taxon>Eucarida</taxon>
        <taxon>Decapoda</taxon>
        <taxon>Dendrobranchiata</taxon>
        <taxon>Penaeoidea</taxon>
        <taxon>Penaeidae</taxon>
        <taxon>Penaeus</taxon>
    </lineage>
</organism>
<feature type="compositionally biased region" description="Polar residues" evidence="1">
    <location>
        <begin position="60"/>
        <end position="72"/>
    </location>
</feature>
<name>A0A423TA46_PENVA</name>
<reference evidence="2 3" key="1">
    <citation type="submission" date="2018-04" db="EMBL/GenBank/DDBJ databases">
        <authorList>
            <person name="Zhang X."/>
            <person name="Yuan J."/>
            <person name="Li F."/>
            <person name="Xiang J."/>
        </authorList>
    </citation>
    <scope>NUCLEOTIDE SEQUENCE [LARGE SCALE GENOMIC DNA]</scope>
    <source>
        <tissue evidence="2">Muscle</tissue>
    </source>
</reference>
<feature type="region of interest" description="Disordered" evidence="1">
    <location>
        <begin position="1422"/>
        <end position="1443"/>
    </location>
</feature>
<feature type="region of interest" description="Disordered" evidence="1">
    <location>
        <begin position="487"/>
        <end position="517"/>
    </location>
</feature>
<dbReference type="EMBL" id="QCYY01002040">
    <property type="protein sequence ID" value="ROT73298.1"/>
    <property type="molecule type" value="Genomic_DNA"/>
</dbReference>
<feature type="region of interest" description="Disordered" evidence="1">
    <location>
        <begin position="1473"/>
        <end position="1513"/>
    </location>
</feature>
<feature type="compositionally biased region" description="Polar residues" evidence="1">
    <location>
        <begin position="1165"/>
        <end position="1185"/>
    </location>
</feature>
<protein>
    <submittedName>
        <fullName evidence="2">Uncharacterized protein</fullName>
    </submittedName>
</protein>
<feature type="compositionally biased region" description="Polar residues" evidence="1">
    <location>
        <begin position="734"/>
        <end position="757"/>
    </location>
</feature>
<dbReference type="OrthoDB" id="6374892at2759"/>
<accession>A0A423TA46</accession>
<comment type="caution">
    <text evidence="2">The sequence shown here is derived from an EMBL/GenBank/DDBJ whole genome shotgun (WGS) entry which is preliminary data.</text>
</comment>
<feature type="compositionally biased region" description="Low complexity" evidence="1">
    <location>
        <begin position="73"/>
        <end position="87"/>
    </location>
</feature>
<feature type="region of interest" description="Disordered" evidence="1">
    <location>
        <begin position="1157"/>
        <end position="1185"/>
    </location>
</feature>
<gene>
    <name evidence="2" type="ORF">C7M84_008267</name>
</gene>
<feature type="compositionally biased region" description="Polar residues" evidence="1">
    <location>
        <begin position="807"/>
        <end position="821"/>
    </location>
</feature>
<feature type="compositionally biased region" description="Polar residues" evidence="1">
    <location>
        <begin position="1476"/>
        <end position="1487"/>
    </location>
</feature>
<evidence type="ECO:0000256" key="1">
    <source>
        <dbReference type="SAM" id="MobiDB-lite"/>
    </source>
</evidence>
<feature type="compositionally biased region" description="Polar residues" evidence="1">
    <location>
        <begin position="883"/>
        <end position="901"/>
    </location>
</feature>
<feature type="compositionally biased region" description="Polar residues" evidence="1">
    <location>
        <begin position="863"/>
        <end position="874"/>
    </location>
</feature>
<evidence type="ECO:0000313" key="3">
    <source>
        <dbReference type="Proteomes" id="UP000283509"/>
    </source>
</evidence>
<keyword evidence="3" id="KW-1185">Reference proteome</keyword>
<feature type="compositionally biased region" description="Polar residues" evidence="1">
    <location>
        <begin position="368"/>
        <end position="378"/>
    </location>
</feature>
<feature type="region of interest" description="Disordered" evidence="1">
    <location>
        <begin position="356"/>
        <end position="379"/>
    </location>
</feature>
<feature type="region of interest" description="Disordered" evidence="1">
    <location>
        <begin position="1088"/>
        <end position="1112"/>
    </location>
</feature>
<dbReference type="Proteomes" id="UP000283509">
    <property type="component" value="Unassembled WGS sequence"/>
</dbReference>
<proteinExistence type="predicted"/>
<sequence>MPFYLDFRRSLCHHALLTSFGRQIWVAWALAVTWAAGARAVPLPQTGPQDAPPEGPQQEADPTQASAAGPSTLSSPPGGAARPPAGRLLPMALGKPVDVVRLVHPTLAQGVASLEELGFSGQSPGPDQEDHFGIGSTQGLGGFGGEPFGSGEFGGAGGFGSGEFGGAGGFGSGEFRGAGGFGSGEVFGAGGFPSNGFQNFGFNHPGFHNGFAGSLGFGDPAFVTGGAPGFAQAGAFGFPHFGGGHFNGFNGGLNGRPFSLSTGGFNPAVVSQPTRVIVQTVPVVVDIVNRTHGSLIPHSQAPPSAFAAPPLQGRTNFGEGFFSPGFGGFQQQVNNVDPFTLPSPFGSHLEEAVVQGNPENSRPGAGADTSQGSSSNSMADLIGMPVSVVATVNRKGAALVDEISEQNGALSGGPQDQADQSPQVPQLPAGNAAAALVPSANALGEASLDASATLSASTATASLDQPKDSISLGQSVSVAAAAQESSVNPISGDVPQDQTDALASASGSGKSLDAAGSSDLNTVNESLSEDILPVPAALSTFAALGTPPIFRGDTNKSLQALKEKLTGKGAATGSPSADPEAITLQEQTDNSHLSGSSGNPGQDSGQVLTEQTLPAMMELKVIPMGVVASSGHGAGVDNIASAVTSPGIVKAEVRPLSINTPTSSLTGSVPEKMSVTQMLAQQVKQAMSELLQASPVASGGLSGPAVGDAIVQNPSAAVAISKIGILDTQDTSLSSVGEQTHISTNPGEGKSLSQSARPTHLPVAPGGSTDASVQGLLENVDTAAIGVLGSAAVDLAMAHGEPSATVQIQEAPTSTDAQAPHTSTSATVAQTTSDVTSTVTLNLEALARPGLAIAHGQPVLTGASVNPRGNQGIAQGQDFPAMGTSTTAGLSVQNQGGSDKTSGPALSGSNADTATVVEQSPLPASNIAPDTKRLHEIPALNIAGVVSSAAASDTTASGLSNIAASQGPTSKQAGDEIGPVATSRIGLAPVVASFATGEAINTSSTTATLAAPLVLNSGPHSFPKDMQIGKSVAVPNPTTHIPVTTTQKAPSSPSSAIKITNFSTCGTLSTTATTSTSTPPAHVTDAAVETQTSASASSQLFPDQSTSRPVLPAVSPSLHTGSEQLVAKTAIGKSVLSSAVGTSASLGSRLASGIERSKTVEPHVTTGSIGNTATRTSTGSTVNTETSVVEGSLGKIGQVNPNESNLPVQNTLQIQTVAPDIKTQANSVQQQTQDVHATASVTGQASKVIPGIVLALPFSSFFSSSAFQAASGNPNSAIGSQSSTGNFLENFSITSDPNQFVQLLRNFHLAQTSSGGEGKSVEASFVKSLPASTTATSHGQTVVSANTQTTPSLATSVPVTPIPVTSAPVSPVPVASAPVTPVPVALAPVTPVPVASAPVTPVPVASAPATPVPVALAPVTQVPSTSSAPQPPSPSVSTSRPRVVSVISPSGSITFLSEDQARLTTSLGFGVPLQAASGNASTATGLKSIQEPPLTKPGNTLKRELSPIPPVRT</sequence>
<evidence type="ECO:0000313" key="2">
    <source>
        <dbReference type="EMBL" id="ROT73298.1"/>
    </source>
</evidence>
<feature type="region of interest" description="Disordered" evidence="1">
    <location>
        <begin position="43"/>
        <end position="87"/>
    </location>
</feature>
<feature type="region of interest" description="Disordered" evidence="1">
    <location>
        <begin position="407"/>
        <end position="426"/>
    </location>
</feature>
<reference evidence="2 3" key="2">
    <citation type="submission" date="2019-01" db="EMBL/GenBank/DDBJ databases">
        <title>The decoding of complex shrimp genome reveals the adaptation for benthos swimmer, frequently molting mechanism and breeding impact on genome.</title>
        <authorList>
            <person name="Sun Y."/>
            <person name="Gao Y."/>
            <person name="Yu Y."/>
        </authorList>
    </citation>
    <scope>NUCLEOTIDE SEQUENCE [LARGE SCALE GENOMIC DNA]</scope>
    <source>
        <tissue evidence="2">Muscle</tissue>
    </source>
</reference>
<feature type="region of interest" description="Disordered" evidence="1">
    <location>
        <begin position="807"/>
        <end position="830"/>
    </location>
</feature>
<feature type="region of interest" description="Disordered" evidence="1">
    <location>
        <begin position="863"/>
        <end position="912"/>
    </location>
</feature>